<dbReference type="SUPFAM" id="SSF51011">
    <property type="entry name" value="Glycosyl hydrolase domain"/>
    <property type="match status" value="1"/>
</dbReference>
<proteinExistence type="predicted"/>
<gene>
    <name evidence="2" type="ORF">J2T15_001946</name>
</gene>
<dbReference type="InterPro" id="IPR051816">
    <property type="entry name" value="Glycosyl_Hydrolase_31"/>
</dbReference>
<name>A0ABT9U077_PAEHA</name>
<dbReference type="InterPro" id="IPR013780">
    <property type="entry name" value="Glyco_hydro_b"/>
</dbReference>
<dbReference type="EMBL" id="JAUSSU010000003">
    <property type="protein sequence ID" value="MDQ0112511.1"/>
    <property type="molecule type" value="Genomic_DNA"/>
</dbReference>
<evidence type="ECO:0000259" key="1">
    <source>
        <dbReference type="Pfam" id="PF21365"/>
    </source>
</evidence>
<dbReference type="RefSeq" id="WP_373458197.1">
    <property type="nucleotide sequence ID" value="NZ_JAUSST010000007.1"/>
</dbReference>
<comment type="caution">
    <text evidence="2">The sequence shown here is derived from an EMBL/GenBank/DDBJ whole genome shotgun (WGS) entry which is preliminary data.</text>
</comment>
<evidence type="ECO:0000313" key="3">
    <source>
        <dbReference type="Proteomes" id="UP001229346"/>
    </source>
</evidence>
<dbReference type="Gene3D" id="2.60.40.1180">
    <property type="entry name" value="Golgi alpha-mannosidase II"/>
    <property type="match status" value="1"/>
</dbReference>
<sequence>MKPYTQKYMDIASKTGKPIMRPMFFDYYQDENCYTLEDQYMYGEDILFAPIVEQGQEQREVYLPEGNWIHVFDGKTHTGGQIIICPAKLHEFIAFVKEGSEAIKIFDILLEK</sequence>
<feature type="domain" description="Glycosyl hydrolase family 31 C-terminal" evidence="1">
    <location>
        <begin position="16"/>
        <end position="100"/>
    </location>
</feature>
<reference evidence="2 3" key="1">
    <citation type="submission" date="2023-07" db="EMBL/GenBank/DDBJ databases">
        <title>Sorghum-associated microbial communities from plants grown in Nebraska, USA.</title>
        <authorList>
            <person name="Schachtman D."/>
        </authorList>
    </citation>
    <scope>NUCLEOTIDE SEQUENCE [LARGE SCALE GENOMIC DNA]</scope>
    <source>
        <strain evidence="2 3">CC482</strain>
    </source>
</reference>
<accession>A0ABT9U077</accession>
<dbReference type="PANTHER" id="PTHR43863:SF2">
    <property type="entry name" value="MALTASE-GLUCOAMYLASE"/>
    <property type="match status" value="1"/>
</dbReference>
<dbReference type="PANTHER" id="PTHR43863">
    <property type="entry name" value="HYDROLASE, PUTATIVE (AFU_ORTHOLOGUE AFUA_1G03140)-RELATED"/>
    <property type="match status" value="1"/>
</dbReference>
<evidence type="ECO:0000313" key="2">
    <source>
        <dbReference type="EMBL" id="MDQ0112511.1"/>
    </source>
</evidence>
<dbReference type="Proteomes" id="UP001229346">
    <property type="component" value="Unassembled WGS sequence"/>
</dbReference>
<organism evidence="2 3">
    <name type="scientific">Paenibacillus harenae</name>
    <dbReference type="NCBI Taxonomy" id="306543"/>
    <lineage>
        <taxon>Bacteria</taxon>
        <taxon>Bacillati</taxon>
        <taxon>Bacillota</taxon>
        <taxon>Bacilli</taxon>
        <taxon>Bacillales</taxon>
        <taxon>Paenibacillaceae</taxon>
        <taxon>Paenibacillus</taxon>
    </lineage>
</organism>
<keyword evidence="3" id="KW-1185">Reference proteome</keyword>
<dbReference type="Pfam" id="PF21365">
    <property type="entry name" value="Glyco_hydro_31_3rd"/>
    <property type="match status" value="1"/>
</dbReference>
<keyword evidence="2" id="KW-0378">Hydrolase</keyword>
<dbReference type="InterPro" id="IPR048395">
    <property type="entry name" value="Glyco_hydro_31_C"/>
</dbReference>
<protein>
    <submittedName>
        <fullName evidence="2">Alpha-glucosidase (Family GH31 glycosyl hydrolase)</fullName>
    </submittedName>
</protein>
<dbReference type="GO" id="GO:0016787">
    <property type="term" value="F:hydrolase activity"/>
    <property type="evidence" value="ECO:0007669"/>
    <property type="project" value="UniProtKB-KW"/>
</dbReference>